<keyword evidence="4" id="KW-1185">Reference proteome</keyword>
<dbReference type="PANTHER" id="PTHR43022">
    <property type="entry name" value="PROTEIN SMF"/>
    <property type="match status" value="1"/>
</dbReference>
<feature type="domain" description="Smf/DprA SLOG" evidence="2">
    <location>
        <begin position="86"/>
        <end position="277"/>
    </location>
</feature>
<dbReference type="InterPro" id="IPR057666">
    <property type="entry name" value="DrpA_SLOG"/>
</dbReference>
<gene>
    <name evidence="3" type="ORF">ACFQAV_11055</name>
</gene>
<protein>
    <submittedName>
        <fullName evidence="3">DNA-processing protein DprA</fullName>
    </submittedName>
</protein>
<dbReference type="PANTHER" id="PTHR43022:SF1">
    <property type="entry name" value="PROTEIN SMF"/>
    <property type="match status" value="1"/>
</dbReference>
<evidence type="ECO:0000259" key="2">
    <source>
        <dbReference type="Pfam" id="PF02481"/>
    </source>
</evidence>
<proteinExistence type="inferred from homology"/>
<name>A0ABW1RMQ3_9LACO</name>
<evidence type="ECO:0000313" key="4">
    <source>
        <dbReference type="Proteomes" id="UP001596288"/>
    </source>
</evidence>
<dbReference type="InterPro" id="IPR003488">
    <property type="entry name" value="DprA"/>
</dbReference>
<dbReference type="SUPFAM" id="SSF102405">
    <property type="entry name" value="MCP/YpsA-like"/>
    <property type="match status" value="1"/>
</dbReference>
<evidence type="ECO:0000313" key="3">
    <source>
        <dbReference type="EMBL" id="MFC6177382.1"/>
    </source>
</evidence>
<dbReference type="RefSeq" id="WP_137611738.1">
    <property type="nucleotide sequence ID" value="NZ_BJDF01000013.1"/>
</dbReference>
<sequence length="299" mass="33813">MMKNKTILIMMLLKIPRIGGQTVRKILNREVDVDKSVDNWHFLSKSEITIVKKAVTGGKLSDEIWERYHLEVLEELEQAKTLKIEVINYLDEFYPQRLLKLQRFPVILYTKGDSTLLNAKRMVTIVGTRKPTEFGIECDIELTEWLSDHGYVVVSGLAQGCDAYAHDTAEMTIAVVAHGLDQPIYPRSNTQLSKSILERGGLLITTYPLGTKVIPQYLAARDEWQSGLGDGVIVIETGLTGGTNTTINYALKQMKPLAILKYDEYCKNNLGNKEFLDNPNFDGLVGMDTLINFVKRMQR</sequence>
<evidence type="ECO:0000256" key="1">
    <source>
        <dbReference type="ARBA" id="ARBA00006525"/>
    </source>
</evidence>
<dbReference type="Gene3D" id="3.40.50.450">
    <property type="match status" value="1"/>
</dbReference>
<comment type="similarity">
    <text evidence="1">Belongs to the DprA/Smf family.</text>
</comment>
<dbReference type="Pfam" id="PF02481">
    <property type="entry name" value="DNA_processg_A"/>
    <property type="match status" value="1"/>
</dbReference>
<organism evidence="3 4">
    <name type="scientific">Companilactobacillus huachuanensis</name>
    <dbReference type="NCBI Taxonomy" id="2559914"/>
    <lineage>
        <taxon>Bacteria</taxon>
        <taxon>Bacillati</taxon>
        <taxon>Bacillota</taxon>
        <taxon>Bacilli</taxon>
        <taxon>Lactobacillales</taxon>
        <taxon>Lactobacillaceae</taxon>
        <taxon>Companilactobacillus</taxon>
    </lineage>
</organism>
<dbReference type="EMBL" id="JBHSSF010000031">
    <property type="protein sequence ID" value="MFC6177382.1"/>
    <property type="molecule type" value="Genomic_DNA"/>
</dbReference>
<accession>A0ABW1RMQ3</accession>
<dbReference type="Proteomes" id="UP001596288">
    <property type="component" value="Unassembled WGS sequence"/>
</dbReference>
<comment type="caution">
    <text evidence="3">The sequence shown here is derived from an EMBL/GenBank/DDBJ whole genome shotgun (WGS) entry which is preliminary data.</text>
</comment>
<reference evidence="4" key="1">
    <citation type="journal article" date="2019" name="Int. J. Syst. Evol. Microbiol.">
        <title>The Global Catalogue of Microorganisms (GCM) 10K type strain sequencing project: providing services to taxonomists for standard genome sequencing and annotation.</title>
        <authorList>
            <consortium name="The Broad Institute Genomics Platform"/>
            <consortium name="The Broad Institute Genome Sequencing Center for Infectious Disease"/>
            <person name="Wu L."/>
            <person name="Ma J."/>
        </authorList>
    </citation>
    <scope>NUCLEOTIDE SEQUENCE [LARGE SCALE GENOMIC DNA]</scope>
    <source>
        <strain evidence="4">CCM 8927</strain>
    </source>
</reference>